<gene>
    <name evidence="2" type="ORF">NB640_10445</name>
</gene>
<reference evidence="2" key="1">
    <citation type="journal article" date="2022" name="Front. Microbiol.">
        <title>New perspectives on an old grouping: The genomic and phenotypic variability of Oxalobacter formigenes and the implications for calcium oxalate stone prevention.</title>
        <authorList>
            <person name="Chmiel J.A."/>
            <person name="Carr C."/>
            <person name="Stuivenberg G.A."/>
            <person name="Venema R."/>
            <person name="Chanyi R.M."/>
            <person name="Al K.F."/>
            <person name="Giguere D."/>
            <person name="Say H."/>
            <person name="Akouris P.P."/>
            <person name="Dominguez Romero S.A."/>
            <person name="Kwong A."/>
            <person name="Tai V."/>
            <person name="Koval S.F."/>
            <person name="Razvi H."/>
            <person name="Bjazevic J."/>
            <person name="Burton J.P."/>
        </authorList>
    </citation>
    <scope>NUCLEOTIDE SEQUENCE</scope>
    <source>
        <strain evidence="2">WoOx3</strain>
    </source>
</reference>
<feature type="chain" id="PRO_5038544546" evidence="1">
    <location>
        <begin position="24"/>
        <end position="116"/>
    </location>
</feature>
<protein>
    <submittedName>
        <fullName evidence="2">Uncharacterized protein</fullName>
    </submittedName>
</protein>
<keyword evidence="1" id="KW-0732">Signal</keyword>
<dbReference type="RefSeq" id="WP_269308644.1">
    <property type="nucleotide sequence ID" value="NZ_CP098242.1"/>
</dbReference>
<proteinExistence type="predicted"/>
<organism evidence="2 3">
    <name type="scientific">Oxalobacter vibrioformis</name>
    <dbReference type="NCBI Taxonomy" id="933080"/>
    <lineage>
        <taxon>Bacteria</taxon>
        <taxon>Pseudomonadati</taxon>
        <taxon>Pseudomonadota</taxon>
        <taxon>Betaproteobacteria</taxon>
        <taxon>Burkholderiales</taxon>
        <taxon>Oxalobacteraceae</taxon>
        <taxon>Oxalobacter</taxon>
    </lineage>
</organism>
<dbReference type="EMBL" id="CP098242">
    <property type="protein sequence ID" value="WAW09641.1"/>
    <property type="molecule type" value="Genomic_DNA"/>
</dbReference>
<evidence type="ECO:0000256" key="1">
    <source>
        <dbReference type="SAM" id="SignalP"/>
    </source>
</evidence>
<evidence type="ECO:0000313" key="3">
    <source>
        <dbReference type="Proteomes" id="UP001156215"/>
    </source>
</evidence>
<feature type="signal peptide" evidence="1">
    <location>
        <begin position="1"/>
        <end position="23"/>
    </location>
</feature>
<evidence type="ECO:0000313" key="2">
    <source>
        <dbReference type="EMBL" id="WAW09641.1"/>
    </source>
</evidence>
<dbReference type="AlphaFoldDB" id="A0A9E9LWN5"/>
<sequence length="116" mass="12949">MKTIFPRLLMTAGLFVLPVAAMAAGMSVFDSTGQPRAKGVRVQVAYPAGFESREDAEADEVRKFTRKSGELEEILILQVFPDVSEKRVKQAMPIPSALSQKERHSLWRKMLTGKNK</sequence>
<keyword evidence="3" id="KW-1185">Reference proteome</keyword>
<name>A0A9E9LWN5_9BURK</name>
<accession>A0A9E9LWN5</accession>
<dbReference type="KEGG" id="ovb:NB640_10445"/>
<dbReference type="Proteomes" id="UP001156215">
    <property type="component" value="Chromosome"/>
</dbReference>